<dbReference type="Pfam" id="PF01381">
    <property type="entry name" value="HTH_3"/>
    <property type="match status" value="1"/>
</dbReference>
<dbReference type="Proteomes" id="UP001462640">
    <property type="component" value="Unassembled WGS sequence"/>
</dbReference>
<reference evidence="2 3" key="1">
    <citation type="submission" date="2024-05" db="EMBL/GenBank/DDBJ databases">
        <title>Roseateles sp. 2.12 16S ribosomal RNA gene Genome sequencing and assembly.</title>
        <authorList>
            <person name="Woo H."/>
        </authorList>
    </citation>
    <scope>NUCLEOTIDE SEQUENCE [LARGE SCALE GENOMIC DNA]</scope>
    <source>
        <strain evidence="2 3">2.12</strain>
    </source>
</reference>
<evidence type="ECO:0000313" key="2">
    <source>
        <dbReference type="EMBL" id="MEO3712395.1"/>
    </source>
</evidence>
<keyword evidence="3" id="KW-1185">Reference proteome</keyword>
<gene>
    <name evidence="2" type="ORF">ABDJ40_06395</name>
</gene>
<sequence>MSTPHLPQPEVPYSALVGQVIKQARVEQGGQQMDMANLLGLSQSAYSRLESGDTMFSVWQMRECAKLLKLAPSEVLRRVEHLEDQLSKQDVPIVEAKKTNPAGALVGIALLLALLSSMR</sequence>
<name>A0ABV0GBF9_9BURK</name>
<feature type="domain" description="HTH cro/C1-type" evidence="1">
    <location>
        <begin position="21"/>
        <end position="75"/>
    </location>
</feature>
<dbReference type="InterPro" id="IPR001387">
    <property type="entry name" value="Cro/C1-type_HTH"/>
</dbReference>
<dbReference type="CDD" id="cd00093">
    <property type="entry name" value="HTH_XRE"/>
    <property type="match status" value="1"/>
</dbReference>
<organism evidence="2 3">
    <name type="scientific">Roseateles flavus</name>
    <dbReference type="NCBI Taxonomy" id="3149041"/>
    <lineage>
        <taxon>Bacteria</taxon>
        <taxon>Pseudomonadati</taxon>
        <taxon>Pseudomonadota</taxon>
        <taxon>Betaproteobacteria</taxon>
        <taxon>Burkholderiales</taxon>
        <taxon>Sphaerotilaceae</taxon>
        <taxon>Roseateles</taxon>
    </lineage>
</organism>
<dbReference type="EMBL" id="JBDPZC010000002">
    <property type="protein sequence ID" value="MEO3712395.1"/>
    <property type="molecule type" value="Genomic_DNA"/>
</dbReference>
<dbReference type="PROSITE" id="PS50943">
    <property type="entry name" value="HTH_CROC1"/>
    <property type="match status" value="1"/>
</dbReference>
<dbReference type="SMART" id="SM00530">
    <property type="entry name" value="HTH_XRE"/>
    <property type="match status" value="1"/>
</dbReference>
<dbReference type="SUPFAM" id="SSF47413">
    <property type="entry name" value="lambda repressor-like DNA-binding domains"/>
    <property type="match status" value="1"/>
</dbReference>
<proteinExistence type="predicted"/>
<accession>A0ABV0GBF9</accession>
<evidence type="ECO:0000313" key="3">
    <source>
        <dbReference type="Proteomes" id="UP001462640"/>
    </source>
</evidence>
<comment type="caution">
    <text evidence="2">The sequence shown here is derived from an EMBL/GenBank/DDBJ whole genome shotgun (WGS) entry which is preliminary data.</text>
</comment>
<dbReference type="RefSeq" id="WP_347607698.1">
    <property type="nucleotide sequence ID" value="NZ_JBDPZC010000002.1"/>
</dbReference>
<evidence type="ECO:0000259" key="1">
    <source>
        <dbReference type="PROSITE" id="PS50943"/>
    </source>
</evidence>
<dbReference type="InterPro" id="IPR010982">
    <property type="entry name" value="Lambda_DNA-bd_dom_sf"/>
</dbReference>
<protein>
    <submittedName>
        <fullName evidence="2">Helix-turn-helix transcriptional regulator</fullName>
    </submittedName>
</protein>
<dbReference type="Gene3D" id="1.10.260.40">
    <property type="entry name" value="lambda repressor-like DNA-binding domains"/>
    <property type="match status" value="1"/>
</dbReference>